<dbReference type="InterPro" id="IPR020846">
    <property type="entry name" value="MFS_dom"/>
</dbReference>
<feature type="transmembrane region" description="Helical" evidence="5">
    <location>
        <begin position="106"/>
        <end position="131"/>
    </location>
</feature>
<dbReference type="AlphaFoldDB" id="A0A918CJC9"/>
<keyword evidence="8" id="KW-1185">Reference proteome</keyword>
<evidence type="ECO:0000259" key="6">
    <source>
        <dbReference type="PROSITE" id="PS50850"/>
    </source>
</evidence>
<feature type="transmembrane region" description="Helical" evidence="5">
    <location>
        <begin position="353"/>
        <end position="377"/>
    </location>
</feature>
<dbReference type="GO" id="GO:0016020">
    <property type="term" value="C:membrane"/>
    <property type="evidence" value="ECO:0007669"/>
    <property type="project" value="UniProtKB-SubCell"/>
</dbReference>
<dbReference type="InterPro" id="IPR011701">
    <property type="entry name" value="MFS"/>
</dbReference>
<evidence type="ECO:0000256" key="5">
    <source>
        <dbReference type="SAM" id="Phobius"/>
    </source>
</evidence>
<dbReference type="PANTHER" id="PTHR23534:SF1">
    <property type="entry name" value="MAJOR FACILITATOR SUPERFAMILY PROTEIN"/>
    <property type="match status" value="1"/>
</dbReference>
<reference evidence="7" key="1">
    <citation type="journal article" date="2014" name="Int. J. Syst. Evol. Microbiol.">
        <title>Complete genome sequence of Corynebacterium casei LMG S-19264T (=DSM 44701T), isolated from a smear-ripened cheese.</title>
        <authorList>
            <consortium name="US DOE Joint Genome Institute (JGI-PGF)"/>
            <person name="Walter F."/>
            <person name="Albersmeier A."/>
            <person name="Kalinowski J."/>
            <person name="Ruckert C."/>
        </authorList>
    </citation>
    <scope>NUCLEOTIDE SEQUENCE</scope>
    <source>
        <strain evidence="7">JCM 31311</strain>
    </source>
</reference>
<feature type="transmembrane region" description="Helical" evidence="5">
    <location>
        <begin position="80"/>
        <end position="100"/>
    </location>
</feature>
<feature type="transmembrane region" description="Helical" evidence="5">
    <location>
        <begin position="296"/>
        <end position="313"/>
    </location>
</feature>
<feature type="transmembrane region" description="Helical" evidence="5">
    <location>
        <begin position="383"/>
        <end position="402"/>
    </location>
</feature>
<dbReference type="Proteomes" id="UP000603865">
    <property type="component" value="Unassembled WGS sequence"/>
</dbReference>
<feature type="transmembrane region" description="Helical" evidence="5">
    <location>
        <begin position="184"/>
        <end position="203"/>
    </location>
</feature>
<feature type="transmembrane region" description="Helical" evidence="5">
    <location>
        <begin position="319"/>
        <end position="341"/>
    </location>
</feature>
<dbReference type="Gene3D" id="1.20.1250.20">
    <property type="entry name" value="MFS general substrate transporter like domains"/>
    <property type="match status" value="2"/>
</dbReference>
<dbReference type="PROSITE" id="PS50850">
    <property type="entry name" value="MFS"/>
    <property type="match status" value="1"/>
</dbReference>
<feature type="transmembrane region" description="Helical" evidence="5">
    <location>
        <begin position="143"/>
        <end position="164"/>
    </location>
</feature>
<evidence type="ECO:0000256" key="3">
    <source>
        <dbReference type="ARBA" id="ARBA00022989"/>
    </source>
</evidence>
<evidence type="ECO:0000313" key="8">
    <source>
        <dbReference type="Proteomes" id="UP000603865"/>
    </source>
</evidence>
<evidence type="ECO:0000256" key="2">
    <source>
        <dbReference type="ARBA" id="ARBA00022692"/>
    </source>
</evidence>
<dbReference type="Pfam" id="PF12832">
    <property type="entry name" value="MFS_1_like"/>
    <property type="match status" value="1"/>
</dbReference>
<feature type="transmembrane region" description="Helical" evidence="5">
    <location>
        <begin position="264"/>
        <end position="284"/>
    </location>
</feature>
<organism evidence="7 8">
    <name type="scientific">Deinococcus ruber</name>
    <dbReference type="NCBI Taxonomy" id="1848197"/>
    <lineage>
        <taxon>Bacteria</taxon>
        <taxon>Thermotogati</taxon>
        <taxon>Deinococcota</taxon>
        <taxon>Deinococci</taxon>
        <taxon>Deinococcales</taxon>
        <taxon>Deinococcaceae</taxon>
        <taxon>Deinococcus</taxon>
    </lineage>
</organism>
<accession>A0A918CJC9</accession>
<feature type="domain" description="Major facilitator superfamily (MFS) profile" evidence="6">
    <location>
        <begin position="230"/>
        <end position="420"/>
    </location>
</feature>
<comment type="subcellular location">
    <subcellularLocation>
        <location evidence="1">Membrane</location>
        <topology evidence="1">Multi-pass membrane protein</topology>
    </subcellularLocation>
</comment>
<name>A0A918CJC9_9DEIO</name>
<keyword evidence="3 5" id="KW-1133">Transmembrane helix</keyword>
<dbReference type="Pfam" id="PF07690">
    <property type="entry name" value="MFS_1"/>
    <property type="match status" value="1"/>
</dbReference>
<dbReference type="PANTHER" id="PTHR23534">
    <property type="entry name" value="MFS PERMEASE"/>
    <property type="match status" value="1"/>
</dbReference>
<evidence type="ECO:0000256" key="1">
    <source>
        <dbReference type="ARBA" id="ARBA00004141"/>
    </source>
</evidence>
<keyword evidence="2 5" id="KW-0812">Transmembrane</keyword>
<dbReference type="InterPro" id="IPR024989">
    <property type="entry name" value="MFS_assoc_dom"/>
</dbReference>
<feature type="transmembrane region" description="Helical" evidence="5">
    <location>
        <begin position="230"/>
        <end position="252"/>
    </location>
</feature>
<dbReference type="EMBL" id="BMQL01000037">
    <property type="protein sequence ID" value="GGR25908.1"/>
    <property type="molecule type" value="Genomic_DNA"/>
</dbReference>
<dbReference type="RefSeq" id="WP_189092459.1">
    <property type="nucleotide sequence ID" value="NZ_BMQL01000037.1"/>
</dbReference>
<protein>
    <submittedName>
        <fullName evidence="7">MFS transporter</fullName>
    </submittedName>
</protein>
<dbReference type="SUPFAM" id="SSF103473">
    <property type="entry name" value="MFS general substrate transporter"/>
    <property type="match status" value="1"/>
</dbReference>
<evidence type="ECO:0000256" key="4">
    <source>
        <dbReference type="ARBA" id="ARBA00023136"/>
    </source>
</evidence>
<gene>
    <name evidence="7" type="ORF">GCM10008957_41910</name>
</gene>
<keyword evidence="4 5" id="KW-0472">Membrane</keyword>
<proteinExistence type="predicted"/>
<dbReference type="GO" id="GO:0022857">
    <property type="term" value="F:transmembrane transporter activity"/>
    <property type="evidence" value="ECO:0007669"/>
    <property type="project" value="InterPro"/>
</dbReference>
<comment type="caution">
    <text evidence="7">The sequence shown here is derived from an EMBL/GenBank/DDBJ whole genome shotgun (WGS) entry which is preliminary data.</text>
</comment>
<reference evidence="7" key="2">
    <citation type="submission" date="2020-09" db="EMBL/GenBank/DDBJ databases">
        <authorList>
            <person name="Sun Q."/>
            <person name="Ohkuma M."/>
        </authorList>
    </citation>
    <scope>NUCLEOTIDE SEQUENCE</scope>
    <source>
        <strain evidence="7">JCM 31311</strain>
    </source>
</reference>
<evidence type="ECO:0000313" key="7">
    <source>
        <dbReference type="EMBL" id="GGR25908.1"/>
    </source>
</evidence>
<sequence length="420" mass="43239">MLARLKASSPWLPERTGLVLRAVLVLGLCELVRTGLYVGFLPQQLSAEGLPLSAAGLAWTVHYAADTFCRSLGGHMVERYGLRPVLGLAMLVSVAAVFAMPFAHTALLLVLLAALHGMALSPLWPAVMTLSSVSAPEATQPRAVALVSVAAGPFTGIGFLGIGALSSVHFASSSASRLHDIGGWPLAVLLAVQGLAVLLSLSLQGRGLKAGGLRPDTPRRAAPPMSLRRTLAFLIPAALVQTLALSLLGPVITPFAEKMGLGQWGLGGLLVAGAGTAYALLGLAGRLTERFGARQMLIAGLLLAAAGLGLMATRPPIPVYFALAALLGVGYACLLPGWGGLVSGLLPQEGRAASWGVVMTAENVGMASGPLLGTFVWDRLGASAPFLAGAALFILTAGVYLWPSSMWRSGPAAERRETGN</sequence>
<dbReference type="InterPro" id="IPR036259">
    <property type="entry name" value="MFS_trans_sf"/>
</dbReference>